<organism evidence="1 2">
    <name type="scientific">Draconibacterium aestuarii</name>
    <dbReference type="NCBI Taxonomy" id="2998507"/>
    <lineage>
        <taxon>Bacteria</taxon>
        <taxon>Pseudomonadati</taxon>
        <taxon>Bacteroidota</taxon>
        <taxon>Bacteroidia</taxon>
        <taxon>Marinilabiliales</taxon>
        <taxon>Prolixibacteraceae</taxon>
        <taxon>Draconibacterium</taxon>
    </lineage>
</organism>
<comment type="caution">
    <text evidence="1">The sequence shown here is derived from an EMBL/GenBank/DDBJ whole genome shotgun (WGS) entry which is preliminary data.</text>
</comment>
<dbReference type="AlphaFoldDB" id="A0A9X3FDG9"/>
<evidence type="ECO:0000313" key="2">
    <source>
        <dbReference type="Proteomes" id="UP001145087"/>
    </source>
</evidence>
<keyword evidence="2" id="KW-1185">Reference proteome</keyword>
<proteinExistence type="predicted"/>
<accession>A0A9X3FDG9</accession>
<dbReference type="Proteomes" id="UP001145087">
    <property type="component" value="Unassembled WGS sequence"/>
</dbReference>
<sequence length="216" mass="24795">MKNLLSLILILPVVATIAFTSLAQTNKRGEPAEAKIPVIDNGRLTLKLDLTRGGAICWLSYSGSERNLVNIADEGRYIQQSYYAGKSLDRREEGQAPRWSPWTWNPIQVGDAFRNRAEILDFKKTENTMYIKCIPMQWDMNNHPAEAEMEQWTTLDGSVLKVRNRLSCHRTDRIYGDSISRDQELPAVYPISALSNLYTYTGSKPFASDTYRIWRW</sequence>
<gene>
    <name evidence="1" type="ORF">OU798_22700</name>
</gene>
<reference evidence="1" key="1">
    <citation type="submission" date="2022-11" db="EMBL/GenBank/DDBJ databases">
        <title>Marilongibacter aestuarii gen. nov., sp. nov., isolated from tidal flat sediment.</title>
        <authorList>
            <person name="Jiayan W."/>
        </authorList>
    </citation>
    <scope>NUCLEOTIDE SEQUENCE</scope>
    <source>
        <strain evidence="1">Z1-6</strain>
    </source>
</reference>
<name>A0A9X3FDG9_9BACT</name>
<evidence type="ECO:0000313" key="1">
    <source>
        <dbReference type="EMBL" id="MCY1723176.1"/>
    </source>
</evidence>
<protein>
    <submittedName>
        <fullName evidence="1">Uncharacterized protein</fullName>
    </submittedName>
</protein>
<dbReference type="RefSeq" id="WP_343335502.1">
    <property type="nucleotide sequence ID" value="NZ_JAPOHD010000067.1"/>
</dbReference>
<dbReference type="EMBL" id="JAPOHD010000067">
    <property type="protein sequence ID" value="MCY1723176.1"/>
    <property type="molecule type" value="Genomic_DNA"/>
</dbReference>